<proteinExistence type="predicted"/>
<evidence type="ECO:0000313" key="2">
    <source>
        <dbReference type="EMBL" id="MBL0407317.1"/>
    </source>
</evidence>
<keyword evidence="1" id="KW-1133">Transmembrane helix</keyword>
<comment type="caution">
    <text evidence="2">The sequence shown here is derived from an EMBL/GenBank/DDBJ whole genome shotgun (WGS) entry which is preliminary data.</text>
</comment>
<protein>
    <submittedName>
        <fullName evidence="2">Uncharacterized protein</fullName>
    </submittedName>
</protein>
<keyword evidence="1" id="KW-0812">Transmembrane</keyword>
<gene>
    <name evidence="2" type="ORF">JKG68_25665</name>
</gene>
<dbReference type="EMBL" id="JAEQMY010000074">
    <property type="protein sequence ID" value="MBL0407317.1"/>
    <property type="molecule type" value="Genomic_DNA"/>
</dbReference>
<reference evidence="2" key="1">
    <citation type="submission" date="2021-01" db="EMBL/GenBank/DDBJ databases">
        <title>Microvirga sp.</title>
        <authorList>
            <person name="Kim M.K."/>
        </authorList>
    </citation>
    <scope>NUCLEOTIDE SEQUENCE</scope>
    <source>
        <strain evidence="2">5420S-16</strain>
    </source>
</reference>
<dbReference type="Proteomes" id="UP000605848">
    <property type="component" value="Unassembled WGS sequence"/>
</dbReference>
<feature type="transmembrane region" description="Helical" evidence="1">
    <location>
        <begin position="39"/>
        <end position="62"/>
    </location>
</feature>
<keyword evidence="1" id="KW-0472">Membrane</keyword>
<organism evidence="2 3">
    <name type="scientific">Microvirga aerilata</name>
    <dbReference type="NCBI Taxonomy" id="670292"/>
    <lineage>
        <taxon>Bacteria</taxon>
        <taxon>Pseudomonadati</taxon>
        <taxon>Pseudomonadota</taxon>
        <taxon>Alphaproteobacteria</taxon>
        <taxon>Hyphomicrobiales</taxon>
        <taxon>Methylobacteriaceae</taxon>
        <taxon>Microvirga</taxon>
    </lineage>
</organism>
<accession>A0A936ZC18</accession>
<dbReference type="AlphaFoldDB" id="A0A936ZC18"/>
<sequence>MLEILRAASRVRPMSRGAAYTAPEAPPAGAALGGCLMRFVILAMFLTIIFFLMIALLGGSLLQMFGGYYF</sequence>
<name>A0A936ZC18_9HYPH</name>
<dbReference type="PROSITE" id="PS51257">
    <property type="entry name" value="PROKAR_LIPOPROTEIN"/>
    <property type="match status" value="1"/>
</dbReference>
<evidence type="ECO:0000313" key="3">
    <source>
        <dbReference type="Proteomes" id="UP000605848"/>
    </source>
</evidence>
<evidence type="ECO:0000256" key="1">
    <source>
        <dbReference type="SAM" id="Phobius"/>
    </source>
</evidence>
<dbReference type="RefSeq" id="WP_202064432.1">
    <property type="nucleotide sequence ID" value="NZ_JAEQMY010000074.1"/>
</dbReference>
<keyword evidence="3" id="KW-1185">Reference proteome</keyword>